<dbReference type="SUPFAM" id="SSF48452">
    <property type="entry name" value="TPR-like"/>
    <property type="match status" value="1"/>
</dbReference>
<evidence type="ECO:0000256" key="7">
    <source>
        <dbReference type="ARBA" id="ARBA00040047"/>
    </source>
</evidence>
<dbReference type="AlphaFoldDB" id="A0A2G5B633"/>
<sequence length="312" mass="34610">MESNSLKLAYSHKKNAEKASKSGIFSKAEWDIAAPSWDRAANAFKTARHYEEAMDCYKEASEAYIKVNAIYLAGKGYENAASLSEKHFRDHARTIGYYCRASDLFRSHGSSAEKAAEMMEKAAHICEDIDTNRAIQLYENALAIYESEDRARFSVATFKKLIVYLIRQNRLSEAADTQIRLGDICQQIKNRPELTKSFLSAIVILLAFGDVVEAGKKRDEFGKNMTFVSSNEGTVANAMVQAYSDGDQNQFNILVRDQTTTFLESAIVRLATQIRVPGAGRAPPDPNMATKAGPPSASKTAYVEEDEDADLL</sequence>
<dbReference type="PANTHER" id="PTHR13768:SF2">
    <property type="entry name" value="GAMMA-SOLUBLE NSF ATTACHMENT PROTEIN"/>
    <property type="match status" value="1"/>
</dbReference>
<evidence type="ECO:0000313" key="11">
    <source>
        <dbReference type="Proteomes" id="UP000242474"/>
    </source>
</evidence>
<dbReference type="GO" id="GO:0005483">
    <property type="term" value="F:soluble NSF attachment protein activity"/>
    <property type="evidence" value="ECO:0007669"/>
    <property type="project" value="TreeGrafter"/>
</dbReference>
<proteinExistence type="inferred from homology"/>
<evidence type="ECO:0000256" key="3">
    <source>
        <dbReference type="ARBA" id="ARBA00022448"/>
    </source>
</evidence>
<dbReference type="InterPro" id="IPR011990">
    <property type="entry name" value="TPR-like_helical_dom_sf"/>
</dbReference>
<keyword evidence="4" id="KW-0931">ER-Golgi transport</keyword>
<dbReference type="Proteomes" id="UP000242474">
    <property type="component" value="Unassembled WGS sequence"/>
</dbReference>
<reference evidence="10 11" key="1">
    <citation type="journal article" date="2015" name="Genome Biol. Evol.">
        <title>Phylogenomic analyses indicate that early fungi evolved digesting cell walls of algal ancestors of land plants.</title>
        <authorList>
            <person name="Chang Y."/>
            <person name="Wang S."/>
            <person name="Sekimoto S."/>
            <person name="Aerts A.L."/>
            <person name="Choi C."/>
            <person name="Clum A."/>
            <person name="LaButti K.M."/>
            <person name="Lindquist E.A."/>
            <person name="Yee Ngan C."/>
            <person name="Ohm R.A."/>
            <person name="Salamov A.A."/>
            <person name="Grigoriev I.V."/>
            <person name="Spatafora J.W."/>
            <person name="Berbee M.L."/>
        </authorList>
    </citation>
    <scope>NUCLEOTIDE SEQUENCE [LARGE SCALE GENOMIC DNA]</scope>
    <source>
        <strain evidence="10 11">NRRL 1564</strain>
    </source>
</reference>
<feature type="region of interest" description="Disordered" evidence="9">
    <location>
        <begin position="277"/>
        <end position="312"/>
    </location>
</feature>
<evidence type="ECO:0000256" key="5">
    <source>
        <dbReference type="ARBA" id="ARBA00022927"/>
    </source>
</evidence>
<comment type="subcellular location">
    <subcellularLocation>
        <location evidence="1">Membrane</location>
        <topology evidence="1">Peripheral membrane protein</topology>
    </subcellularLocation>
</comment>
<dbReference type="InterPro" id="IPR000744">
    <property type="entry name" value="NSF_attach"/>
</dbReference>
<name>A0A2G5B633_COERN</name>
<feature type="compositionally biased region" description="Acidic residues" evidence="9">
    <location>
        <begin position="303"/>
        <end position="312"/>
    </location>
</feature>
<comment type="similarity">
    <text evidence="2">Belongs to the SNAP family.</text>
</comment>
<dbReference type="GO" id="GO:0019905">
    <property type="term" value="F:syntaxin binding"/>
    <property type="evidence" value="ECO:0007669"/>
    <property type="project" value="TreeGrafter"/>
</dbReference>
<accession>A0A2G5B633</accession>
<dbReference type="GO" id="GO:0005774">
    <property type="term" value="C:vacuolar membrane"/>
    <property type="evidence" value="ECO:0007669"/>
    <property type="project" value="TreeGrafter"/>
</dbReference>
<dbReference type="Gene3D" id="1.25.40.10">
    <property type="entry name" value="Tetratricopeptide repeat domain"/>
    <property type="match status" value="1"/>
</dbReference>
<evidence type="ECO:0000256" key="2">
    <source>
        <dbReference type="ARBA" id="ARBA00010050"/>
    </source>
</evidence>
<keyword evidence="3" id="KW-0813">Transport</keyword>
<evidence type="ECO:0000256" key="1">
    <source>
        <dbReference type="ARBA" id="ARBA00004170"/>
    </source>
</evidence>
<dbReference type="GO" id="GO:0016192">
    <property type="term" value="P:vesicle-mediated transport"/>
    <property type="evidence" value="ECO:0007669"/>
    <property type="project" value="UniProtKB-KW"/>
</dbReference>
<organism evidence="10 11">
    <name type="scientific">Coemansia reversa (strain ATCC 12441 / NRRL 1564)</name>
    <dbReference type="NCBI Taxonomy" id="763665"/>
    <lineage>
        <taxon>Eukaryota</taxon>
        <taxon>Fungi</taxon>
        <taxon>Fungi incertae sedis</taxon>
        <taxon>Zoopagomycota</taxon>
        <taxon>Kickxellomycotina</taxon>
        <taxon>Kickxellomycetes</taxon>
        <taxon>Kickxellales</taxon>
        <taxon>Kickxellaceae</taxon>
        <taxon>Coemansia</taxon>
    </lineage>
</organism>
<dbReference type="GO" id="GO:0031201">
    <property type="term" value="C:SNARE complex"/>
    <property type="evidence" value="ECO:0007669"/>
    <property type="project" value="TreeGrafter"/>
</dbReference>
<protein>
    <recommendedName>
        <fullName evidence="7">Gamma-soluble NSF attachment protein</fullName>
    </recommendedName>
    <alternativeName>
        <fullName evidence="8">N-ethylmaleimide-sensitive factor attachment protein gamma</fullName>
    </alternativeName>
</protein>
<dbReference type="EMBL" id="KZ303517">
    <property type="protein sequence ID" value="PIA14468.1"/>
    <property type="molecule type" value="Genomic_DNA"/>
</dbReference>
<evidence type="ECO:0000256" key="4">
    <source>
        <dbReference type="ARBA" id="ARBA00022892"/>
    </source>
</evidence>
<evidence type="ECO:0000256" key="8">
    <source>
        <dbReference type="ARBA" id="ARBA00042485"/>
    </source>
</evidence>
<gene>
    <name evidence="10" type="ORF">COEREDRAFT_82740</name>
</gene>
<evidence type="ECO:0000256" key="6">
    <source>
        <dbReference type="ARBA" id="ARBA00023136"/>
    </source>
</evidence>
<evidence type="ECO:0000256" key="9">
    <source>
        <dbReference type="SAM" id="MobiDB-lite"/>
    </source>
</evidence>
<dbReference type="OrthoDB" id="9984275at2759"/>
<dbReference type="PANTHER" id="PTHR13768">
    <property type="entry name" value="SOLUBLE NSF ATTACHMENT PROTEIN SNAP"/>
    <property type="match status" value="1"/>
</dbReference>
<dbReference type="Pfam" id="PF14938">
    <property type="entry name" value="SNAP"/>
    <property type="match status" value="1"/>
</dbReference>
<keyword evidence="11" id="KW-1185">Reference proteome</keyword>
<dbReference type="GO" id="GO:0006886">
    <property type="term" value="P:intracellular protein transport"/>
    <property type="evidence" value="ECO:0007669"/>
    <property type="project" value="InterPro"/>
</dbReference>
<evidence type="ECO:0000313" key="10">
    <source>
        <dbReference type="EMBL" id="PIA14468.1"/>
    </source>
</evidence>
<keyword evidence="5" id="KW-0653">Protein transport</keyword>
<keyword evidence="6" id="KW-0472">Membrane</keyword>
<dbReference type="STRING" id="763665.A0A2G5B633"/>